<organism evidence="1 2">
    <name type="scientific">Passalora fulva</name>
    <name type="common">Tomato leaf mold</name>
    <name type="synonym">Cladosporium fulvum</name>
    <dbReference type="NCBI Taxonomy" id="5499"/>
    <lineage>
        <taxon>Eukaryota</taxon>
        <taxon>Fungi</taxon>
        <taxon>Dikarya</taxon>
        <taxon>Ascomycota</taxon>
        <taxon>Pezizomycotina</taxon>
        <taxon>Dothideomycetes</taxon>
        <taxon>Dothideomycetidae</taxon>
        <taxon>Mycosphaerellales</taxon>
        <taxon>Mycosphaerellaceae</taxon>
        <taxon>Fulvia</taxon>
    </lineage>
</organism>
<reference evidence="1" key="1">
    <citation type="submission" date="2021-12" db="EMBL/GenBank/DDBJ databases">
        <authorList>
            <person name="Zaccaron A."/>
            <person name="Stergiopoulos I."/>
        </authorList>
    </citation>
    <scope>NUCLEOTIDE SEQUENCE</scope>
    <source>
        <strain evidence="1">Race5_Kim</strain>
    </source>
</reference>
<reference evidence="1" key="2">
    <citation type="journal article" date="2022" name="Microb. Genom.">
        <title>A chromosome-scale genome assembly of the tomato pathogen Cladosporium fulvum reveals a compartmentalized genome architecture and the presence of a dispensable chromosome.</title>
        <authorList>
            <person name="Zaccaron A.Z."/>
            <person name="Chen L.H."/>
            <person name="Samaras A."/>
            <person name="Stergiopoulos I."/>
        </authorList>
    </citation>
    <scope>NUCLEOTIDE SEQUENCE</scope>
    <source>
        <strain evidence="1">Race5_Kim</strain>
    </source>
</reference>
<dbReference type="RefSeq" id="XP_047765807.1">
    <property type="nucleotide sequence ID" value="XM_047908716.1"/>
</dbReference>
<dbReference type="AlphaFoldDB" id="A0A9Q8PFB1"/>
<sequence length="178" mass="21135">MPIPFLPPELWDHILDYRLSTIRPPPGPEPHTSHRTILITRQYRFPHDLHIRNHIRHDFAAYYYGTTTFHFVERDLIRPFLEAVPSEHRRMIHSIRFSYNASGRSYFHVELQVMPRLLPTSLETISLTYLVFQVMMLRRLLGEAISRDLRDRQFEVGSVVPGYGDHFWERGHGFGSRL</sequence>
<protein>
    <submittedName>
        <fullName evidence="1">Uncharacterized protein</fullName>
    </submittedName>
</protein>
<name>A0A9Q8PFB1_PASFU</name>
<dbReference type="EMBL" id="CP090171">
    <property type="protein sequence ID" value="UJO21441.1"/>
    <property type="molecule type" value="Genomic_DNA"/>
</dbReference>
<gene>
    <name evidence="1" type="ORF">CLAFUR5_09568</name>
</gene>
<evidence type="ECO:0000313" key="2">
    <source>
        <dbReference type="Proteomes" id="UP000756132"/>
    </source>
</evidence>
<dbReference type="Proteomes" id="UP000756132">
    <property type="component" value="Chromosome 9"/>
</dbReference>
<dbReference type="KEGG" id="ffu:CLAFUR5_09568"/>
<keyword evidence="2" id="KW-1185">Reference proteome</keyword>
<dbReference type="GeneID" id="71989446"/>
<proteinExistence type="predicted"/>
<accession>A0A9Q8PFB1</accession>
<evidence type="ECO:0000313" key="1">
    <source>
        <dbReference type="EMBL" id="UJO21441.1"/>
    </source>
</evidence>